<accession>A0A2P6SP16</accession>
<feature type="compositionally biased region" description="Basic and acidic residues" evidence="4">
    <location>
        <begin position="92"/>
        <end position="141"/>
    </location>
</feature>
<dbReference type="AlphaFoldDB" id="A0A2P6SP16"/>
<organism evidence="6 7">
    <name type="scientific">Rosa chinensis</name>
    <name type="common">China rose</name>
    <dbReference type="NCBI Taxonomy" id="74649"/>
    <lineage>
        <taxon>Eukaryota</taxon>
        <taxon>Viridiplantae</taxon>
        <taxon>Streptophyta</taxon>
        <taxon>Embryophyta</taxon>
        <taxon>Tracheophyta</taxon>
        <taxon>Spermatophyta</taxon>
        <taxon>Magnoliopsida</taxon>
        <taxon>eudicotyledons</taxon>
        <taxon>Gunneridae</taxon>
        <taxon>Pentapetalae</taxon>
        <taxon>rosids</taxon>
        <taxon>fabids</taxon>
        <taxon>Rosales</taxon>
        <taxon>Rosaceae</taxon>
        <taxon>Rosoideae</taxon>
        <taxon>Rosoideae incertae sedis</taxon>
        <taxon>Rosa</taxon>
    </lineage>
</organism>
<feature type="region of interest" description="Disordered" evidence="4">
    <location>
        <begin position="92"/>
        <end position="148"/>
    </location>
</feature>
<feature type="compositionally biased region" description="Low complexity" evidence="4">
    <location>
        <begin position="11"/>
        <end position="33"/>
    </location>
</feature>
<gene>
    <name evidence="6" type="ORF">RchiOBHm_Chr1g0380871</name>
</gene>
<feature type="domain" description="CS" evidence="5">
    <location>
        <begin position="151"/>
        <end position="240"/>
    </location>
</feature>
<sequence length="313" mass="35748">MAIISDIQEEQQQSSAQAKSASASASASASSSSGARVGATSFSTKFDRNNTSGFLEKALEFLAQESDFMRRPTAERDLVAIFKAVREKERKKMEEERKKRWAAEEEEKKKKEAEVKAKEEPKAEPKVVEEKKEKEVEEKSGKRVPNKGNGLDMEKYSWTQSLQEVNIIIPVPAGTKSRDIVYEAKKNRLKFGLKGQPLIIDGELYQSIKPDDCLWSIEDQTAVSILLTKHNQLEWWKALLKGDPEIDTQKVEPEPSKLSDLDSETRQTVEKMMFDQRQKQMGLPTSEEMQKQEILKKFMSEHPEMDFSRAKIQ</sequence>
<dbReference type="GO" id="GO:0006457">
    <property type="term" value="P:protein folding"/>
    <property type="evidence" value="ECO:0007669"/>
    <property type="project" value="TreeGrafter"/>
</dbReference>
<dbReference type="Proteomes" id="UP000238479">
    <property type="component" value="Chromosome 1"/>
</dbReference>
<evidence type="ECO:0000256" key="1">
    <source>
        <dbReference type="ARBA" id="ARBA00004463"/>
    </source>
</evidence>
<dbReference type="OMA" id="TMEWWAT"/>
<dbReference type="Gramene" id="PRQ60409">
    <property type="protein sequence ID" value="PRQ60409"/>
    <property type="gene ID" value="RchiOBHm_Chr1g0380871"/>
</dbReference>
<name>A0A2P6SP16_ROSCH</name>
<proteinExistence type="predicted"/>
<evidence type="ECO:0000256" key="4">
    <source>
        <dbReference type="SAM" id="MobiDB-lite"/>
    </source>
</evidence>
<feature type="compositionally biased region" description="Polar residues" evidence="4">
    <location>
        <begin position="40"/>
        <end position="49"/>
    </location>
</feature>
<reference evidence="6 7" key="1">
    <citation type="journal article" date="2018" name="Nat. Genet.">
        <title>The Rosa genome provides new insights in the design of modern roses.</title>
        <authorList>
            <person name="Bendahmane M."/>
        </authorList>
    </citation>
    <scope>NUCLEOTIDE SEQUENCE [LARGE SCALE GENOMIC DNA]</scope>
    <source>
        <strain evidence="7">cv. Old Blush</strain>
    </source>
</reference>
<evidence type="ECO:0000259" key="5">
    <source>
        <dbReference type="PROSITE" id="PS51203"/>
    </source>
</evidence>
<dbReference type="InterPro" id="IPR037898">
    <property type="entry name" value="NudC_fam"/>
</dbReference>
<evidence type="ECO:0000313" key="7">
    <source>
        <dbReference type="Proteomes" id="UP000238479"/>
    </source>
</evidence>
<dbReference type="GO" id="GO:0051082">
    <property type="term" value="F:unfolded protein binding"/>
    <property type="evidence" value="ECO:0007669"/>
    <property type="project" value="TreeGrafter"/>
</dbReference>
<evidence type="ECO:0000256" key="3">
    <source>
        <dbReference type="ARBA" id="ARBA00053226"/>
    </source>
</evidence>
<dbReference type="Pfam" id="PF04969">
    <property type="entry name" value="CS"/>
    <property type="match status" value="1"/>
</dbReference>
<dbReference type="EMBL" id="PDCK01000039">
    <property type="protein sequence ID" value="PRQ60409.1"/>
    <property type="molecule type" value="Genomic_DNA"/>
</dbReference>
<dbReference type="InterPro" id="IPR008978">
    <property type="entry name" value="HSP20-like_chaperone"/>
</dbReference>
<dbReference type="PANTHER" id="PTHR12356:SF3">
    <property type="entry name" value="NUCLEAR MIGRATION PROTEIN NUDC"/>
    <property type="match status" value="1"/>
</dbReference>
<dbReference type="PANTHER" id="PTHR12356">
    <property type="entry name" value="NUCLEAR MOVEMENT PROTEIN NUDC"/>
    <property type="match status" value="1"/>
</dbReference>
<dbReference type="FunFam" id="2.60.40.790:FF:000001">
    <property type="entry name" value="Nuclear migration protein nudC"/>
    <property type="match status" value="1"/>
</dbReference>
<evidence type="ECO:0000256" key="2">
    <source>
        <dbReference type="ARBA" id="ARBA00022490"/>
    </source>
</evidence>
<protein>
    <submittedName>
        <fullName evidence="6">Putative HSP20-like chaperone</fullName>
    </submittedName>
</protein>
<dbReference type="OrthoDB" id="416217at2759"/>
<comment type="subcellular location">
    <subcellularLocation>
        <location evidence="1">Cytoplasmic granule</location>
    </subcellularLocation>
</comment>
<feature type="region of interest" description="Disordered" evidence="4">
    <location>
        <begin position="1"/>
        <end position="49"/>
    </location>
</feature>
<comment type="caution">
    <text evidence="6">The sequence shown here is derived from an EMBL/GenBank/DDBJ whole genome shotgun (WGS) entry which is preliminary data.</text>
</comment>
<dbReference type="Gene3D" id="2.60.40.790">
    <property type="match status" value="1"/>
</dbReference>
<dbReference type="SUPFAM" id="SSF49764">
    <property type="entry name" value="HSP20-like chaperones"/>
    <property type="match status" value="1"/>
</dbReference>
<dbReference type="InterPro" id="IPR007052">
    <property type="entry name" value="CS_dom"/>
</dbReference>
<dbReference type="GO" id="GO:0006950">
    <property type="term" value="P:response to stress"/>
    <property type="evidence" value="ECO:0007669"/>
    <property type="project" value="UniProtKB-ARBA"/>
</dbReference>
<dbReference type="CDD" id="cd06467">
    <property type="entry name" value="p23_NUDC_like"/>
    <property type="match status" value="1"/>
</dbReference>
<dbReference type="GO" id="GO:0005737">
    <property type="term" value="C:cytoplasm"/>
    <property type="evidence" value="ECO:0007669"/>
    <property type="project" value="TreeGrafter"/>
</dbReference>
<keyword evidence="7" id="KW-1185">Reference proteome</keyword>
<evidence type="ECO:0000313" key="6">
    <source>
        <dbReference type="EMBL" id="PRQ60409.1"/>
    </source>
</evidence>
<dbReference type="PROSITE" id="PS51203">
    <property type="entry name" value="CS"/>
    <property type="match status" value="1"/>
</dbReference>
<comment type="function">
    <text evidence="3">Small heat shock protein required for the establishment of auxin gradients and for patterning of the apical domain of the embryo. Involved in the specification of the cotyledon primordia. Also required for normal inflorescence and floral meristem function, normal developmental patterning and thermotolerance. Acts as a molecular chaperone.</text>
</comment>
<dbReference type="STRING" id="74649.A0A2P6SP16"/>
<keyword evidence="2" id="KW-0963">Cytoplasm</keyword>